<dbReference type="Pfam" id="PF12819">
    <property type="entry name" value="Malectin_like"/>
    <property type="match status" value="1"/>
</dbReference>
<dbReference type="AlphaFoldDB" id="A0A6A1VKH9"/>
<proteinExistence type="predicted"/>
<dbReference type="FunFam" id="1.10.510.10:FF:000252">
    <property type="entry name" value="Receptor-like protein kinase FERONIA"/>
    <property type="match status" value="1"/>
</dbReference>
<dbReference type="PANTHER" id="PTHR34590">
    <property type="entry name" value="OS03G0124300 PROTEIN-RELATED"/>
    <property type="match status" value="1"/>
</dbReference>
<evidence type="ECO:0000256" key="7">
    <source>
        <dbReference type="ARBA" id="ARBA00022777"/>
    </source>
</evidence>
<dbReference type="FunFam" id="2.60.120.430:FF:000003">
    <property type="entry name" value="FERONIA receptor-like kinase"/>
    <property type="match status" value="1"/>
</dbReference>
<dbReference type="PANTHER" id="PTHR34590:SF5">
    <property type="entry name" value="OS04G0586500 PROTEIN"/>
    <property type="match status" value="1"/>
</dbReference>
<feature type="binding site" evidence="12">
    <location>
        <position position="547"/>
    </location>
    <ligand>
        <name>ATP</name>
        <dbReference type="ChEBI" id="CHEBI:30616"/>
    </ligand>
</feature>
<dbReference type="Pfam" id="PF07714">
    <property type="entry name" value="PK_Tyr_Ser-Thr"/>
    <property type="match status" value="1"/>
</dbReference>
<evidence type="ECO:0000256" key="14">
    <source>
        <dbReference type="SAM" id="SignalP"/>
    </source>
</evidence>
<dbReference type="EMBL" id="RXIC02000024">
    <property type="protein sequence ID" value="KAB1211570.1"/>
    <property type="molecule type" value="Genomic_DNA"/>
</dbReference>
<keyword evidence="8 12" id="KW-0067">ATP-binding</keyword>
<dbReference type="FunFam" id="2.60.120.430:FF:000007">
    <property type="entry name" value="FERONIA receptor-like kinase"/>
    <property type="match status" value="1"/>
</dbReference>
<feature type="domain" description="Protein kinase" evidence="15">
    <location>
        <begin position="518"/>
        <end position="793"/>
    </location>
</feature>
<keyword evidence="4 13" id="KW-0812">Transmembrane</keyword>
<feature type="chain" id="PRO_5025650197" evidence="14">
    <location>
        <begin position="21"/>
        <end position="846"/>
    </location>
</feature>
<dbReference type="Gene3D" id="1.10.510.10">
    <property type="entry name" value="Transferase(Phosphotransferase) domain 1"/>
    <property type="match status" value="1"/>
</dbReference>
<evidence type="ECO:0000256" key="13">
    <source>
        <dbReference type="SAM" id="Phobius"/>
    </source>
</evidence>
<evidence type="ECO:0000256" key="5">
    <source>
        <dbReference type="ARBA" id="ARBA00022729"/>
    </source>
</evidence>
<dbReference type="SMART" id="SM00220">
    <property type="entry name" value="S_TKc"/>
    <property type="match status" value="1"/>
</dbReference>
<dbReference type="InterPro" id="IPR011009">
    <property type="entry name" value="Kinase-like_dom_sf"/>
</dbReference>
<keyword evidence="7 16" id="KW-0418">Kinase</keyword>
<evidence type="ECO:0000256" key="3">
    <source>
        <dbReference type="ARBA" id="ARBA00022679"/>
    </source>
</evidence>
<dbReference type="OrthoDB" id="1720310at2759"/>
<dbReference type="GO" id="GO:0004714">
    <property type="term" value="F:transmembrane receptor protein tyrosine kinase activity"/>
    <property type="evidence" value="ECO:0007669"/>
    <property type="project" value="InterPro"/>
</dbReference>
<keyword evidence="3" id="KW-0808">Transferase</keyword>
<dbReference type="InterPro" id="IPR017441">
    <property type="entry name" value="Protein_kinase_ATP_BS"/>
</dbReference>
<evidence type="ECO:0000313" key="16">
    <source>
        <dbReference type="EMBL" id="KAB1211570.1"/>
    </source>
</evidence>
<dbReference type="Gene3D" id="2.60.120.430">
    <property type="entry name" value="Galactose-binding lectin"/>
    <property type="match status" value="2"/>
</dbReference>
<keyword evidence="9 13" id="KW-1133">Transmembrane helix</keyword>
<gene>
    <name evidence="16" type="ORF">CJ030_MR6G013312</name>
</gene>
<keyword evidence="5 14" id="KW-0732">Signal</keyword>
<keyword evidence="6 12" id="KW-0547">Nucleotide-binding</keyword>
<organism evidence="16 17">
    <name type="scientific">Morella rubra</name>
    <name type="common">Chinese bayberry</name>
    <dbReference type="NCBI Taxonomy" id="262757"/>
    <lineage>
        <taxon>Eukaryota</taxon>
        <taxon>Viridiplantae</taxon>
        <taxon>Streptophyta</taxon>
        <taxon>Embryophyta</taxon>
        <taxon>Tracheophyta</taxon>
        <taxon>Spermatophyta</taxon>
        <taxon>Magnoliopsida</taxon>
        <taxon>eudicotyledons</taxon>
        <taxon>Gunneridae</taxon>
        <taxon>Pentapetalae</taxon>
        <taxon>rosids</taxon>
        <taxon>fabids</taxon>
        <taxon>Fagales</taxon>
        <taxon>Myricaceae</taxon>
        <taxon>Morella</taxon>
    </lineage>
</organism>
<keyword evidence="16" id="KW-0675">Receptor</keyword>
<evidence type="ECO:0000256" key="4">
    <source>
        <dbReference type="ARBA" id="ARBA00022692"/>
    </source>
</evidence>
<keyword evidence="17" id="KW-1185">Reference proteome</keyword>
<dbReference type="GO" id="GO:0004674">
    <property type="term" value="F:protein serine/threonine kinase activity"/>
    <property type="evidence" value="ECO:0007669"/>
    <property type="project" value="UniProtKB-KW"/>
</dbReference>
<evidence type="ECO:0000256" key="2">
    <source>
        <dbReference type="ARBA" id="ARBA00022527"/>
    </source>
</evidence>
<evidence type="ECO:0000256" key="1">
    <source>
        <dbReference type="ARBA" id="ARBA00004479"/>
    </source>
</evidence>
<dbReference type="PROSITE" id="PS00107">
    <property type="entry name" value="PROTEIN_KINASE_ATP"/>
    <property type="match status" value="1"/>
</dbReference>
<dbReference type="GO" id="GO:0016020">
    <property type="term" value="C:membrane"/>
    <property type="evidence" value="ECO:0007669"/>
    <property type="project" value="UniProtKB-SubCell"/>
</dbReference>
<sequence>MNTIALYLSFLHLLRIHAAAESLPPYTATDYFLLDCGSSSDSTSIDGRHWEGDSHSKFSPPDIQTTTIASTASVQNSIVTQVPYMTARIFHEKFSYSFPVSGGLKFLRLYFYPATYSGIHKSKYLYTVTANNFTLLSNFSAFHRAESFNKEFVIPELHSQCLYITFIPSPRSYAFINGIEVVSMPNNLYMANKETDGITFVDSNIRFYFDATTALETMYRLNVGGREVSGVDDTGMFRTWRQDLEYMFGQNNGVTPYGPSNVTIKYTADTPAYTAPDIVYETSRAVGTNPLKNMNFNITWKFPIDVGFNYLFRLHFCETRPEIVELNQRVFSIFINNLTAETEADVIRWSGGNGIPVYKEYVVLVPDRSRGKQEYLWLALHPRIEANSKYLDAILNGVEIFKLNRSDGSLAGLYQEAVVVSTGLEPNNKLTERKNSLMLVFIITGGLLGGVIAISMICFFVLRRSKRVKASGSGTSDPRSKWISFPKTKSTQMQGSSLPSNLCRHVSFAEIKAATKNFDDVLIIGVGGFGNVYKGYIDGATTAVAIKRLKSGSQQGAQEFMTEIVMLSQLRHRNLVSLIGYCNDGSEMILVYEYMAHGTLRDHLYNSANSPLSWKQRLEICIGAARGLQYLHSGASHMIIHRDVKTTNILLDDKWVAKFSDFGLSKLGPTSGSQTHATTVVKGSFGYLDPEYYRRQQLTAKSDVYSFGVVLWEVLCARPPLLRSAEKERVSLAEWARECYRNEMLDKIVDPFLKGKITPECLNKFGEVAVNCLLDEGIKRPTMDDVVGGLEFALQLQESAKDPSLGGVTKGTLFQKFTTGDSNGIFTASCELGVSVFSELMDAKGR</sequence>
<feature type="transmembrane region" description="Helical" evidence="13">
    <location>
        <begin position="437"/>
        <end position="462"/>
    </location>
</feature>
<evidence type="ECO:0000256" key="6">
    <source>
        <dbReference type="ARBA" id="ARBA00022741"/>
    </source>
</evidence>
<dbReference type="PROSITE" id="PS50011">
    <property type="entry name" value="PROTEIN_KINASE_DOM"/>
    <property type="match status" value="1"/>
</dbReference>
<dbReference type="SUPFAM" id="SSF56112">
    <property type="entry name" value="Protein kinase-like (PK-like)"/>
    <property type="match status" value="1"/>
</dbReference>
<keyword evidence="10 13" id="KW-0472">Membrane</keyword>
<dbReference type="InterPro" id="IPR045272">
    <property type="entry name" value="ANXUR1/2-like"/>
</dbReference>
<keyword evidence="2" id="KW-0723">Serine/threonine-protein kinase</keyword>
<dbReference type="GO" id="GO:0005524">
    <property type="term" value="F:ATP binding"/>
    <property type="evidence" value="ECO:0007669"/>
    <property type="project" value="UniProtKB-UniRule"/>
</dbReference>
<evidence type="ECO:0000256" key="9">
    <source>
        <dbReference type="ARBA" id="ARBA00022989"/>
    </source>
</evidence>
<dbReference type="InterPro" id="IPR008271">
    <property type="entry name" value="Ser/Thr_kinase_AS"/>
</dbReference>
<dbReference type="Gene3D" id="3.30.200.20">
    <property type="entry name" value="Phosphorylase Kinase, domain 1"/>
    <property type="match status" value="1"/>
</dbReference>
<evidence type="ECO:0000256" key="10">
    <source>
        <dbReference type="ARBA" id="ARBA00023136"/>
    </source>
</evidence>
<dbReference type="CDD" id="cd14066">
    <property type="entry name" value="STKc_IRAK"/>
    <property type="match status" value="1"/>
</dbReference>
<comment type="caution">
    <text evidence="16">The sequence shown here is derived from an EMBL/GenBank/DDBJ whole genome shotgun (WGS) entry which is preliminary data.</text>
</comment>
<evidence type="ECO:0000256" key="12">
    <source>
        <dbReference type="PROSITE-ProRule" id="PRU10141"/>
    </source>
</evidence>
<evidence type="ECO:0000313" key="17">
    <source>
        <dbReference type="Proteomes" id="UP000516437"/>
    </source>
</evidence>
<keyword evidence="11" id="KW-0325">Glycoprotein</keyword>
<dbReference type="GO" id="GO:0010038">
    <property type="term" value="P:response to metal ion"/>
    <property type="evidence" value="ECO:0007669"/>
    <property type="project" value="UniProtKB-ARBA"/>
</dbReference>
<feature type="signal peptide" evidence="14">
    <location>
        <begin position="1"/>
        <end position="20"/>
    </location>
</feature>
<dbReference type="FunFam" id="3.30.200.20:FF:000645">
    <property type="entry name" value="Receptor-like protein kinase FERONIA"/>
    <property type="match status" value="1"/>
</dbReference>
<dbReference type="InterPro" id="IPR000719">
    <property type="entry name" value="Prot_kinase_dom"/>
</dbReference>
<accession>A0A6A1VKH9</accession>
<comment type="subcellular location">
    <subcellularLocation>
        <location evidence="1">Membrane</location>
        <topology evidence="1">Single-pass type I membrane protein</topology>
    </subcellularLocation>
</comment>
<dbReference type="PROSITE" id="PS00108">
    <property type="entry name" value="PROTEIN_KINASE_ST"/>
    <property type="match status" value="1"/>
</dbReference>
<name>A0A6A1VKH9_9ROSI</name>
<evidence type="ECO:0000256" key="8">
    <source>
        <dbReference type="ARBA" id="ARBA00022840"/>
    </source>
</evidence>
<evidence type="ECO:0000256" key="11">
    <source>
        <dbReference type="ARBA" id="ARBA00023180"/>
    </source>
</evidence>
<reference evidence="16 17" key="1">
    <citation type="journal article" date="2019" name="Plant Biotechnol. J.">
        <title>The red bayberry genome and genetic basis of sex determination.</title>
        <authorList>
            <person name="Jia H.M."/>
            <person name="Jia H.J."/>
            <person name="Cai Q.L."/>
            <person name="Wang Y."/>
            <person name="Zhao H.B."/>
            <person name="Yang W.F."/>
            <person name="Wang G.Y."/>
            <person name="Li Y.H."/>
            <person name="Zhan D.L."/>
            <person name="Shen Y.T."/>
            <person name="Niu Q.F."/>
            <person name="Chang L."/>
            <person name="Qiu J."/>
            <person name="Zhao L."/>
            <person name="Xie H.B."/>
            <person name="Fu W.Y."/>
            <person name="Jin J."/>
            <person name="Li X.W."/>
            <person name="Jiao Y."/>
            <person name="Zhou C.C."/>
            <person name="Tu T."/>
            <person name="Chai C.Y."/>
            <person name="Gao J.L."/>
            <person name="Fan L.J."/>
            <person name="van de Weg E."/>
            <person name="Wang J.Y."/>
            <person name="Gao Z.S."/>
        </authorList>
    </citation>
    <scope>NUCLEOTIDE SEQUENCE [LARGE SCALE GENOMIC DNA]</scope>
    <source>
        <tissue evidence="16">Leaves</tissue>
    </source>
</reference>
<dbReference type="Proteomes" id="UP000516437">
    <property type="component" value="Chromosome 6"/>
</dbReference>
<evidence type="ECO:0000259" key="15">
    <source>
        <dbReference type="PROSITE" id="PS50011"/>
    </source>
</evidence>
<dbReference type="InterPro" id="IPR024788">
    <property type="entry name" value="Malectin-like_Carb-bd_dom"/>
</dbReference>
<protein>
    <submittedName>
        <fullName evidence="16">Receptor-like protein kinase FERONIA</fullName>
    </submittedName>
</protein>
<dbReference type="InterPro" id="IPR001245">
    <property type="entry name" value="Ser-Thr/Tyr_kinase_cat_dom"/>
</dbReference>